<reference evidence="6 7" key="1">
    <citation type="submission" date="2014-07" db="EMBL/GenBank/DDBJ databases">
        <title>Genome Sequence of Rhodococcus opacus Strain R7, a Biodegrader of Mono- and Polycyclic Aromatic Hydrocarbons.</title>
        <authorList>
            <person name="Di Gennaro P."/>
            <person name="Zampolli J."/>
            <person name="Presti I."/>
            <person name="Cappelletti M."/>
            <person name="D'Ursi P."/>
            <person name="Orro A."/>
            <person name="Mezzelani A."/>
            <person name="Milanesi L."/>
        </authorList>
    </citation>
    <scope>NUCLEOTIDE SEQUENCE [LARGE SCALE GENOMIC DNA]</scope>
    <source>
        <strain evidence="6 7">R7</strain>
        <plasmid evidence="6">pPDG1</plasmid>
    </source>
</reference>
<dbReference type="Gene3D" id="3.40.309.10">
    <property type="entry name" value="Aldehyde Dehydrogenase, Chain A, domain 2"/>
    <property type="match status" value="1"/>
</dbReference>
<dbReference type="PROSITE" id="PS00687">
    <property type="entry name" value="ALDEHYDE_DEHYDR_GLU"/>
    <property type="match status" value="1"/>
</dbReference>
<accession>A0A076EXK6</accession>
<dbReference type="GO" id="GO:0016620">
    <property type="term" value="F:oxidoreductase activity, acting on the aldehyde or oxo group of donors, NAD or NADP as acceptor"/>
    <property type="evidence" value="ECO:0007669"/>
    <property type="project" value="InterPro"/>
</dbReference>
<dbReference type="Proteomes" id="UP000028488">
    <property type="component" value="Plasmid pPDG1"/>
</dbReference>
<dbReference type="PANTHER" id="PTHR11699">
    <property type="entry name" value="ALDEHYDE DEHYDROGENASE-RELATED"/>
    <property type="match status" value="1"/>
</dbReference>
<feature type="domain" description="Aldehyde dehydrogenase" evidence="5">
    <location>
        <begin position="21"/>
        <end position="476"/>
    </location>
</feature>
<dbReference type="Pfam" id="PF00171">
    <property type="entry name" value="Aldedh"/>
    <property type="match status" value="1"/>
</dbReference>
<sequence>MHKEYYGSIIDGKELPEAGTATMDSIDPATGGVLARIQRSDSAIVDEAVASSQRAFESWRAVDGSVRADAMNALSKAILDNLDVLAYLESVDNGKPLREAQADVRLTASYYAYYAGVADKIHGETVPLGPAFHSYTRVEPYGVTAHIVPWNAALQQTARGVAPAIAGGNTAVVKPAEDTSMAVVEFARLAVEIAGIPPGVINVVTGLGAEAGAALVEHRDVRRIAFTGSVPTGQSVLRASATHLSPATLELGGKSPNIVFADADLDKAATGSLTAINFNAGQVCMAGSRLLVHSSIHDEFVERLTRLDRAVGLGRGIDNPDMGPITTEKQYRKILEYFDIGRSEGAEVVVGGGPAHVAGLEDGRFVQPTIFTGVRNDMRIAQEEIFGPVLSVIVFDDEEEAIRIANDTPYGLTAGLWTNDLARAHRVAGRIDAGQVSVNNYFAGGIRTPFGGYKSSGFGREKGPDAVYHYLQTKSVAIQL</sequence>
<evidence type="ECO:0000313" key="7">
    <source>
        <dbReference type="Proteomes" id="UP000028488"/>
    </source>
</evidence>
<comment type="similarity">
    <text evidence="1 4">Belongs to the aldehyde dehydrogenase family.</text>
</comment>
<evidence type="ECO:0000256" key="2">
    <source>
        <dbReference type="ARBA" id="ARBA00023002"/>
    </source>
</evidence>
<dbReference type="Gene3D" id="3.40.605.10">
    <property type="entry name" value="Aldehyde Dehydrogenase, Chain A, domain 1"/>
    <property type="match status" value="1"/>
</dbReference>
<keyword evidence="6" id="KW-0614">Plasmid</keyword>
<dbReference type="InterPro" id="IPR029510">
    <property type="entry name" value="Ald_DH_CS_GLU"/>
</dbReference>
<protein>
    <submittedName>
        <fullName evidence="6">Aldehyde dehydrogenase</fullName>
    </submittedName>
</protein>
<dbReference type="FunFam" id="3.40.309.10:FF:000012">
    <property type="entry name" value="Betaine aldehyde dehydrogenase"/>
    <property type="match status" value="1"/>
</dbReference>
<evidence type="ECO:0000256" key="4">
    <source>
        <dbReference type="RuleBase" id="RU003345"/>
    </source>
</evidence>
<dbReference type="SUPFAM" id="SSF53720">
    <property type="entry name" value="ALDH-like"/>
    <property type="match status" value="1"/>
</dbReference>
<keyword evidence="2 4" id="KW-0560">Oxidoreductase</keyword>
<evidence type="ECO:0000256" key="3">
    <source>
        <dbReference type="PROSITE-ProRule" id="PRU10007"/>
    </source>
</evidence>
<dbReference type="InterPro" id="IPR016162">
    <property type="entry name" value="Ald_DH_N"/>
</dbReference>
<dbReference type="InterPro" id="IPR015590">
    <property type="entry name" value="Aldehyde_DH_dom"/>
</dbReference>
<dbReference type="FunFam" id="3.40.605.10:FF:000007">
    <property type="entry name" value="NAD/NADP-dependent betaine aldehyde dehydrogenase"/>
    <property type="match status" value="1"/>
</dbReference>
<dbReference type="EMBL" id="CP008948">
    <property type="protein sequence ID" value="AII10531.1"/>
    <property type="molecule type" value="Genomic_DNA"/>
</dbReference>
<gene>
    <name evidence="6" type="ORF">EP51_40435</name>
</gene>
<dbReference type="InterPro" id="IPR016163">
    <property type="entry name" value="Ald_DH_C"/>
</dbReference>
<dbReference type="InterPro" id="IPR016161">
    <property type="entry name" value="Ald_DH/histidinol_DH"/>
</dbReference>
<evidence type="ECO:0000313" key="6">
    <source>
        <dbReference type="EMBL" id="AII10531.1"/>
    </source>
</evidence>
<proteinExistence type="inferred from homology"/>
<evidence type="ECO:0000256" key="1">
    <source>
        <dbReference type="ARBA" id="ARBA00009986"/>
    </source>
</evidence>
<geneLocation type="plasmid" evidence="6 7">
    <name>pPDG1</name>
</geneLocation>
<feature type="active site" evidence="3">
    <location>
        <position position="250"/>
    </location>
</feature>
<dbReference type="AlphaFoldDB" id="A0A076EXK6"/>
<organism evidence="6 7">
    <name type="scientific">Rhodococcus opacus</name>
    <name type="common">Nocardia opaca</name>
    <dbReference type="NCBI Taxonomy" id="37919"/>
    <lineage>
        <taxon>Bacteria</taxon>
        <taxon>Bacillati</taxon>
        <taxon>Actinomycetota</taxon>
        <taxon>Actinomycetes</taxon>
        <taxon>Mycobacteriales</taxon>
        <taxon>Nocardiaceae</taxon>
        <taxon>Rhodococcus</taxon>
    </lineage>
</organism>
<evidence type="ECO:0000259" key="5">
    <source>
        <dbReference type="Pfam" id="PF00171"/>
    </source>
</evidence>
<name>A0A076EXK6_RHOOP</name>